<proteinExistence type="predicted"/>
<sequence length="72" mass="8133">MNEYEEGANDSEEVDNDFEQGAGDEEGANDHEEPNPDVSFETGQNSTEQNRELQDSGDGWEKPKDEYSYLLT</sequence>
<evidence type="ECO:0000313" key="2">
    <source>
        <dbReference type="Proteomes" id="UP001056120"/>
    </source>
</evidence>
<evidence type="ECO:0000313" key="1">
    <source>
        <dbReference type="EMBL" id="KAI3744117.1"/>
    </source>
</evidence>
<reference evidence="2" key="1">
    <citation type="journal article" date="2022" name="Mol. Ecol. Resour.">
        <title>The genomes of chicory, endive, great burdock and yacon provide insights into Asteraceae palaeo-polyploidization history and plant inulin production.</title>
        <authorList>
            <person name="Fan W."/>
            <person name="Wang S."/>
            <person name="Wang H."/>
            <person name="Wang A."/>
            <person name="Jiang F."/>
            <person name="Liu H."/>
            <person name="Zhao H."/>
            <person name="Xu D."/>
            <person name="Zhang Y."/>
        </authorList>
    </citation>
    <scope>NUCLEOTIDE SEQUENCE [LARGE SCALE GENOMIC DNA]</scope>
    <source>
        <strain evidence="2">cv. Yunnan</strain>
    </source>
</reference>
<comment type="caution">
    <text evidence="1">The sequence shown here is derived from an EMBL/GenBank/DDBJ whole genome shotgun (WGS) entry which is preliminary data.</text>
</comment>
<gene>
    <name evidence="1" type="ORF">L1987_57193</name>
</gene>
<organism evidence="1 2">
    <name type="scientific">Smallanthus sonchifolius</name>
    <dbReference type="NCBI Taxonomy" id="185202"/>
    <lineage>
        <taxon>Eukaryota</taxon>
        <taxon>Viridiplantae</taxon>
        <taxon>Streptophyta</taxon>
        <taxon>Embryophyta</taxon>
        <taxon>Tracheophyta</taxon>
        <taxon>Spermatophyta</taxon>
        <taxon>Magnoliopsida</taxon>
        <taxon>eudicotyledons</taxon>
        <taxon>Gunneridae</taxon>
        <taxon>Pentapetalae</taxon>
        <taxon>asterids</taxon>
        <taxon>campanulids</taxon>
        <taxon>Asterales</taxon>
        <taxon>Asteraceae</taxon>
        <taxon>Asteroideae</taxon>
        <taxon>Heliantheae alliance</taxon>
        <taxon>Millerieae</taxon>
        <taxon>Smallanthus</taxon>
    </lineage>
</organism>
<accession>A0ACB9DCT6</accession>
<dbReference type="EMBL" id="CM042036">
    <property type="protein sequence ID" value="KAI3744117.1"/>
    <property type="molecule type" value="Genomic_DNA"/>
</dbReference>
<name>A0ACB9DCT6_9ASTR</name>
<dbReference type="Proteomes" id="UP001056120">
    <property type="component" value="Linkage Group LG19"/>
</dbReference>
<reference evidence="1 2" key="2">
    <citation type="journal article" date="2022" name="Mol. Ecol. Resour.">
        <title>The genomes of chicory, endive, great burdock and yacon provide insights into Asteraceae paleo-polyploidization history and plant inulin production.</title>
        <authorList>
            <person name="Fan W."/>
            <person name="Wang S."/>
            <person name="Wang H."/>
            <person name="Wang A."/>
            <person name="Jiang F."/>
            <person name="Liu H."/>
            <person name="Zhao H."/>
            <person name="Xu D."/>
            <person name="Zhang Y."/>
        </authorList>
    </citation>
    <scope>NUCLEOTIDE SEQUENCE [LARGE SCALE GENOMIC DNA]</scope>
    <source>
        <strain evidence="2">cv. Yunnan</strain>
        <tissue evidence="1">Leaves</tissue>
    </source>
</reference>
<protein>
    <submittedName>
        <fullName evidence="1">Uncharacterized protein</fullName>
    </submittedName>
</protein>
<keyword evidence="2" id="KW-1185">Reference proteome</keyword>